<dbReference type="GO" id="GO:0000166">
    <property type="term" value="F:nucleotide binding"/>
    <property type="evidence" value="ECO:0007669"/>
    <property type="project" value="InterPro"/>
</dbReference>
<dbReference type="Gene3D" id="3.30.360.10">
    <property type="entry name" value="Dihydrodipicolinate Reductase, domain 2"/>
    <property type="match status" value="1"/>
</dbReference>
<dbReference type="EMBL" id="CP036274">
    <property type="protein sequence ID" value="QDU31283.1"/>
    <property type="molecule type" value="Genomic_DNA"/>
</dbReference>
<dbReference type="GO" id="GO:0050112">
    <property type="term" value="F:inositol 2-dehydrogenase (NAD+) activity"/>
    <property type="evidence" value="ECO:0007669"/>
    <property type="project" value="UniProtKB-EC"/>
</dbReference>
<name>A0A517YM38_9BACT</name>
<dbReference type="KEGG" id="aagg:ETAA8_64360"/>
<dbReference type="OrthoDB" id="9788246at2"/>
<dbReference type="EC" id="1.1.1.18" evidence="3"/>
<dbReference type="SUPFAM" id="SSF55347">
    <property type="entry name" value="Glyceraldehyde-3-phosphate dehydrogenase-like, C-terminal domain"/>
    <property type="match status" value="1"/>
</dbReference>
<feature type="domain" description="Gfo/Idh/MocA-like oxidoreductase N-terminal" evidence="1">
    <location>
        <begin position="42"/>
        <end position="165"/>
    </location>
</feature>
<dbReference type="InterPro" id="IPR036291">
    <property type="entry name" value="NAD(P)-bd_dom_sf"/>
</dbReference>
<accession>A0A517YM38</accession>
<dbReference type="PANTHER" id="PTHR43818">
    <property type="entry name" value="BCDNA.GH03377"/>
    <property type="match status" value="1"/>
</dbReference>
<gene>
    <name evidence="3" type="primary">iolG_15</name>
    <name evidence="3" type="ORF">ETAA8_64360</name>
</gene>
<dbReference type="RefSeq" id="WP_145098166.1">
    <property type="nucleotide sequence ID" value="NZ_CP036274.1"/>
</dbReference>
<dbReference type="AlphaFoldDB" id="A0A517YM38"/>
<dbReference type="InterPro" id="IPR043906">
    <property type="entry name" value="Gfo/Idh/MocA_OxRdtase_bact_C"/>
</dbReference>
<keyword evidence="4" id="KW-1185">Reference proteome</keyword>
<feature type="domain" description="Gfo/Idh/MocA-like oxidoreductase bacterial type C-terminal" evidence="2">
    <location>
        <begin position="440"/>
        <end position="481"/>
    </location>
</feature>
<dbReference type="Gene3D" id="3.40.50.720">
    <property type="entry name" value="NAD(P)-binding Rossmann-like Domain"/>
    <property type="match status" value="1"/>
</dbReference>
<dbReference type="Pfam" id="PF01408">
    <property type="entry name" value="GFO_IDH_MocA"/>
    <property type="match status" value="1"/>
</dbReference>
<dbReference type="PANTHER" id="PTHR43818:SF5">
    <property type="entry name" value="OXIDOREDUCTASE FAMILY PROTEIN"/>
    <property type="match status" value="1"/>
</dbReference>
<evidence type="ECO:0000259" key="1">
    <source>
        <dbReference type="Pfam" id="PF01408"/>
    </source>
</evidence>
<reference evidence="3 4" key="1">
    <citation type="submission" date="2019-02" db="EMBL/GenBank/DDBJ databases">
        <title>Deep-cultivation of Planctomycetes and their phenomic and genomic characterization uncovers novel biology.</title>
        <authorList>
            <person name="Wiegand S."/>
            <person name="Jogler M."/>
            <person name="Boedeker C."/>
            <person name="Pinto D."/>
            <person name="Vollmers J."/>
            <person name="Rivas-Marin E."/>
            <person name="Kohn T."/>
            <person name="Peeters S.H."/>
            <person name="Heuer A."/>
            <person name="Rast P."/>
            <person name="Oberbeckmann S."/>
            <person name="Bunk B."/>
            <person name="Jeske O."/>
            <person name="Meyerdierks A."/>
            <person name="Storesund J.E."/>
            <person name="Kallscheuer N."/>
            <person name="Luecker S."/>
            <person name="Lage O.M."/>
            <person name="Pohl T."/>
            <person name="Merkel B.J."/>
            <person name="Hornburger P."/>
            <person name="Mueller R.-W."/>
            <person name="Bruemmer F."/>
            <person name="Labrenz M."/>
            <person name="Spormann A.M."/>
            <person name="Op den Camp H."/>
            <person name="Overmann J."/>
            <person name="Amann R."/>
            <person name="Jetten M.S.M."/>
            <person name="Mascher T."/>
            <person name="Medema M.H."/>
            <person name="Devos D.P."/>
            <person name="Kaster A.-K."/>
            <person name="Ovreas L."/>
            <person name="Rohde M."/>
            <person name="Galperin M.Y."/>
            <person name="Jogler C."/>
        </authorList>
    </citation>
    <scope>NUCLEOTIDE SEQUENCE [LARGE SCALE GENOMIC DNA]</scope>
    <source>
        <strain evidence="3 4">ETA_A8</strain>
    </source>
</reference>
<protein>
    <submittedName>
        <fullName evidence="3">Inositol 2-dehydrogenase</fullName>
        <ecNumber evidence="3">1.1.1.18</ecNumber>
    </submittedName>
</protein>
<feature type="domain" description="Gfo/Idh/MocA-like oxidoreductase bacterial type C-terminal" evidence="2">
    <location>
        <begin position="193"/>
        <end position="273"/>
    </location>
</feature>
<proteinExistence type="predicted"/>
<dbReference type="InterPro" id="IPR000683">
    <property type="entry name" value="Gfo/Idh/MocA-like_OxRdtase_N"/>
</dbReference>
<evidence type="ECO:0000313" key="4">
    <source>
        <dbReference type="Proteomes" id="UP000315017"/>
    </source>
</evidence>
<dbReference type="Proteomes" id="UP000315017">
    <property type="component" value="Chromosome"/>
</dbReference>
<evidence type="ECO:0000313" key="3">
    <source>
        <dbReference type="EMBL" id="QDU31283.1"/>
    </source>
</evidence>
<keyword evidence="3" id="KW-0560">Oxidoreductase</keyword>
<dbReference type="Pfam" id="PF19051">
    <property type="entry name" value="GFO_IDH_MocA_C2"/>
    <property type="match status" value="2"/>
</dbReference>
<dbReference type="SUPFAM" id="SSF51735">
    <property type="entry name" value="NAD(P)-binding Rossmann-fold domains"/>
    <property type="match status" value="1"/>
</dbReference>
<sequence length="486" mass="52920">MSKSLLSRRTVLKAAAASSVFPLFTIAGTKASGKVIGANDTIRIGVAGIKGRGGSHIDGFAGQKNVEVACLIDPDSSLFESRTKHVNSKGGNTPKCVQDIRKALEDKTLDAISVATTNHWHSLITIWACQAGKDVYVEKPISHNVWEGRKCVEAAKKYNRVVQHGTQRRSSSGEAKTMAAIHSGDYGKLLVSKGYCCKSRWSIGTKAVETPPSSLDFDIWNGPAPKLDFHRNLVHYNWHWFWETGNGDIGNQGVHEMDVARWAIKDGTLPTKVWTMGGRFLPDGKDQGETPNQQLSVMEFGDTLLVFETRGLTGNKSHPDWPTQVTNEFYMTDGVIKGGKFYAKGSDKGESLKGGDDATVAPGGPFGSFTAAMRSRNPKDNNADAETAHYSAALCHLANISYRLGKQVPYSKTAPKEAGDNKIVHESFAKIRENCAGVGVKLDNAEYTLGRTLTFDPAKEQFVGDDAANLLLTRPYRAPYVVPEKV</sequence>
<dbReference type="InterPro" id="IPR050463">
    <property type="entry name" value="Gfo/Idh/MocA_oxidrdct_glycsds"/>
</dbReference>
<evidence type="ECO:0000259" key="2">
    <source>
        <dbReference type="Pfam" id="PF19051"/>
    </source>
</evidence>
<organism evidence="3 4">
    <name type="scientific">Anatilimnocola aggregata</name>
    <dbReference type="NCBI Taxonomy" id="2528021"/>
    <lineage>
        <taxon>Bacteria</taxon>
        <taxon>Pseudomonadati</taxon>
        <taxon>Planctomycetota</taxon>
        <taxon>Planctomycetia</taxon>
        <taxon>Pirellulales</taxon>
        <taxon>Pirellulaceae</taxon>
        <taxon>Anatilimnocola</taxon>
    </lineage>
</organism>